<reference evidence="1" key="2">
    <citation type="submission" date="2023-06" db="EMBL/GenBank/DDBJ databases">
        <authorList>
            <consortium name="Lawrence Berkeley National Laboratory"/>
            <person name="Haridas S."/>
            <person name="Hensen N."/>
            <person name="Bonometti L."/>
            <person name="Westerberg I."/>
            <person name="Brannstrom I.O."/>
            <person name="Guillou S."/>
            <person name="Cros-Aarteil S."/>
            <person name="Calhoun S."/>
            <person name="Kuo A."/>
            <person name="Mondo S."/>
            <person name="Pangilinan J."/>
            <person name="Riley R."/>
            <person name="Labutti K."/>
            <person name="Andreopoulos B."/>
            <person name="Lipzen A."/>
            <person name="Chen C."/>
            <person name="Yanf M."/>
            <person name="Daum C."/>
            <person name="Ng V."/>
            <person name="Clum A."/>
            <person name="Steindorff A."/>
            <person name="Ohm R."/>
            <person name="Martin F."/>
            <person name="Silar P."/>
            <person name="Natvig D."/>
            <person name="Lalanne C."/>
            <person name="Gautier V."/>
            <person name="Ament-Velasquez S.L."/>
            <person name="Kruys A."/>
            <person name="Hutchinson M.I."/>
            <person name="Powell A.J."/>
            <person name="Barry K."/>
            <person name="Miller A.N."/>
            <person name="Grigoriev I.V."/>
            <person name="Debuchy R."/>
            <person name="Gladieux P."/>
            <person name="Thoren M.H."/>
            <person name="Johannesson H."/>
        </authorList>
    </citation>
    <scope>NUCLEOTIDE SEQUENCE</scope>
    <source>
        <strain evidence="1">CBS 118394</strain>
    </source>
</reference>
<reference evidence="1" key="1">
    <citation type="journal article" date="2023" name="Mol. Phylogenet. Evol.">
        <title>Genome-scale phylogeny and comparative genomics of the fungal order Sordariales.</title>
        <authorList>
            <person name="Hensen N."/>
            <person name="Bonometti L."/>
            <person name="Westerberg I."/>
            <person name="Brannstrom I.O."/>
            <person name="Guillou S."/>
            <person name="Cros-Aarteil S."/>
            <person name="Calhoun S."/>
            <person name="Haridas S."/>
            <person name="Kuo A."/>
            <person name="Mondo S."/>
            <person name="Pangilinan J."/>
            <person name="Riley R."/>
            <person name="LaButti K."/>
            <person name="Andreopoulos B."/>
            <person name="Lipzen A."/>
            <person name="Chen C."/>
            <person name="Yan M."/>
            <person name="Daum C."/>
            <person name="Ng V."/>
            <person name="Clum A."/>
            <person name="Steindorff A."/>
            <person name="Ohm R.A."/>
            <person name="Martin F."/>
            <person name="Silar P."/>
            <person name="Natvig D.O."/>
            <person name="Lalanne C."/>
            <person name="Gautier V."/>
            <person name="Ament-Velasquez S.L."/>
            <person name="Kruys A."/>
            <person name="Hutchinson M.I."/>
            <person name="Powell A.J."/>
            <person name="Barry K."/>
            <person name="Miller A.N."/>
            <person name="Grigoriev I.V."/>
            <person name="Debuchy R."/>
            <person name="Gladieux P."/>
            <person name="Hiltunen Thoren M."/>
            <person name="Johannesson H."/>
        </authorList>
    </citation>
    <scope>NUCLEOTIDE SEQUENCE</scope>
    <source>
        <strain evidence="1">CBS 118394</strain>
    </source>
</reference>
<dbReference type="GO" id="GO:0016705">
    <property type="term" value="F:oxidoreductase activity, acting on paired donors, with incorporation or reduction of molecular oxygen"/>
    <property type="evidence" value="ECO:0007669"/>
    <property type="project" value="InterPro"/>
</dbReference>
<dbReference type="AlphaFoldDB" id="A0AAE0HZY3"/>
<accession>A0AAE0HZY3</accession>
<dbReference type="Gene3D" id="1.10.630.10">
    <property type="entry name" value="Cytochrome P450"/>
    <property type="match status" value="1"/>
</dbReference>
<gene>
    <name evidence="1" type="ORF">B0H66DRAFT_604276</name>
</gene>
<name>A0AAE0HZY3_9PEZI</name>
<dbReference type="SUPFAM" id="SSF48264">
    <property type="entry name" value="Cytochrome P450"/>
    <property type="match status" value="1"/>
</dbReference>
<evidence type="ECO:0000313" key="2">
    <source>
        <dbReference type="Proteomes" id="UP001283341"/>
    </source>
</evidence>
<dbReference type="GO" id="GO:0004497">
    <property type="term" value="F:monooxygenase activity"/>
    <property type="evidence" value="ECO:0007669"/>
    <property type="project" value="InterPro"/>
</dbReference>
<comment type="caution">
    <text evidence="1">The sequence shown here is derived from an EMBL/GenBank/DDBJ whole genome shotgun (WGS) entry which is preliminary data.</text>
</comment>
<evidence type="ECO:0000313" key="1">
    <source>
        <dbReference type="EMBL" id="KAK3315967.1"/>
    </source>
</evidence>
<dbReference type="EMBL" id="JAUEDM010000005">
    <property type="protein sequence ID" value="KAK3315967.1"/>
    <property type="molecule type" value="Genomic_DNA"/>
</dbReference>
<protein>
    <submittedName>
        <fullName evidence="1">Uncharacterized protein</fullName>
    </submittedName>
</protein>
<keyword evidence="2" id="KW-1185">Reference proteome</keyword>
<sequence>MTNTAELDDRKNGSSNKNKITAMDHAALARNCPRLKACLYESYRLANEATSIRYVEKDITRDPSVYPDPDRFMPDRFLKEVEVVDEEDGEKKKLVAEYGNAEATG</sequence>
<dbReference type="PANTHER" id="PTHR24306:SF8">
    <property type="entry name" value="P450, PUTATIVE (EUROFUNG)-RELATED"/>
    <property type="match status" value="1"/>
</dbReference>
<proteinExistence type="predicted"/>
<organism evidence="1 2">
    <name type="scientific">Apodospora peruviana</name>
    <dbReference type="NCBI Taxonomy" id="516989"/>
    <lineage>
        <taxon>Eukaryota</taxon>
        <taxon>Fungi</taxon>
        <taxon>Dikarya</taxon>
        <taxon>Ascomycota</taxon>
        <taxon>Pezizomycotina</taxon>
        <taxon>Sordariomycetes</taxon>
        <taxon>Sordariomycetidae</taxon>
        <taxon>Sordariales</taxon>
        <taxon>Lasiosphaeriaceae</taxon>
        <taxon>Apodospora</taxon>
    </lineage>
</organism>
<dbReference type="PANTHER" id="PTHR24306">
    <property type="match status" value="1"/>
</dbReference>
<dbReference type="GO" id="GO:0005506">
    <property type="term" value="F:iron ion binding"/>
    <property type="evidence" value="ECO:0007669"/>
    <property type="project" value="InterPro"/>
</dbReference>
<dbReference type="GO" id="GO:0020037">
    <property type="term" value="F:heme binding"/>
    <property type="evidence" value="ECO:0007669"/>
    <property type="project" value="InterPro"/>
</dbReference>
<dbReference type="Proteomes" id="UP001283341">
    <property type="component" value="Unassembled WGS sequence"/>
</dbReference>
<dbReference type="InterPro" id="IPR036396">
    <property type="entry name" value="Cyt_P450_sf"/>
</dbReference>